<evidence type="ECO:0000256" key="3">
    <source>
        <dbReference type="ARBA" id="ARBA00022898"/>
    </source>
</evidence>
<name>A0A3B1E7S2_9ZZZZ</name>
<evidence type="ECO:0000259" key="5">
    <source>
        <dbReference type="Pfam" id="PF01212"/>
    </source>
</evidence>
<proteinExistence type="inferred from homology"/>
<organism evidence="6">
    <name type="scientific">hydrothermal vent metagenome</name>
    <dbReference type="NCBI Taxonomy" id="652676"/>
    <lineage>
        <taxon>unclassified sequences</taxon>
        <taxon>metagenomes</taxon>
        <taxon>ecological metagenomes</taxon>
    </lineage>
</organism>
<dbReference type="EC" id="4.1.2.48" evidence="6"/>
<dbReference type="InterPro" id="IPR015424">
    <property type="entry name" value="PyrdxlP-dep_Trfase"/>
</dbReference>
<gene>
    <name evidence="6" type="ORF">MNBD_PLANCTO02-1915</name>
</gene>
<dbReference type="EMBL" id="UOGL01000389">
    <property type="protein sequence ID" value="VAX39967.1"/>
    <property type="molecule type" value="Genomic_DNA"/>
</dbReference>
<protein>
    <submittedName>
        <fullName evidence="6">Low-specificity L-threonine aldolase</fullName>
        <ecNumber evidence="6">4.1.2.48</ecNumber>
    </submittedName>
</protein>
<dbReference type="GO" id="GO:0005829">
    <property type="term" value="C:cytosol"/>
    <property type="evidence" value="ECO:0007669"/>
    <property type="project" value="TreeGrafter"/>
</dbReference>
<dbReference type="Gene3D" id="3.40.640.10">
    <property type="entry name" value="Type I PLP-dependent aspartate aminotransferase-like (Major domain)"/>
    <property type="match status" value="1"/>
</dbReference>
<accession>A0A3B1E7S2</accession>
<dbReference type="FunFam" id="3.90.1150.10:FF:000041">
    <property type="entry name" value="Low-specificity L-threonine aldolase"/>
    <property type="match status" value="1"/>
</dbReference>
<dbReference type="GO" id="GO:0008732">
    <property type="term" value="F:L-allo-threonine aldolase activity"/>
    <property type="evidence" value="ECO:0007669"/>
    <property type="project" value="TreeGrafter"/>
</dbReference>
<dbReference type="Pfam" id="PF01212">
    <property type="entry name" value="Beta_elim_lyase"/>
    <property type="match status" value="1"/>
</dbReference>
<dbReference type="InterPro" id="IPR001597">
    <property type="entry name" value="ArAA_b-elim_lyase/Thr_aldolase"/>
</dbReference>
<keyword evidence="4 6" id="KW-0456">Lyase</keyword>
<dbReference type="Gene3D" id="3.90.1150.10">
    <property type="entry name" value="Aspartate Aminotransferase, domain 1"/>
    <property type="match status" value="1"/>
</dbReference>
<dbReference type="AlphaFoldDB" id="A0A3B1E7S2"/>
<feature type="domain" description="Aromatic amino acid beta-eliminating lyase/threonine aldolase" evidence="5">
    <location>
        <begin position="7"/>
        <end position="290"/>
    </location>
</feature>
<dbReference type="CDD" id="cd06502">
    <property type="entry name" value="TA_like"/>
    <property type="match status" value="1"/>
</dbReference>
<dbReference type="InterPro" id="IPR015422">
    <property type="entry name" value="PyrdxlP-dep_Trfase_small"/>
</dbReference>
<dbReference type="InterPro" id="IPR023603">
    <property type="entry name" value="Low_specificity_L-TA-like"/>
</dbReference>
<sequence>MSVKMIDLRSDTATKPTKEMYNAMVSAELGDDMLSEDPTVNKLEAMVIEMCGKEAAVFACSGTQSNQLAIHAHCQPGDELLLNATGHISLYEGGAPAVLSGVTCRTIDAPDGMLDVESLQDEVHANNQHQSPTRLLCLENTTNVGGGKSYELEQVDHLCDWAHENGLLVHMDGARLFNAIVSKGYSPKQLLKNVDSVSICFSKGLGCPMGSILVGSREMVTRARRARKIFGGALRQAGVIAATAIYALENHIERLAEDHQHAKQFAEEISTLDGIKIDPTTIETNIVFFHLDSQRGTAAQFLKKLQSKGVGIGAMGKQKLRACTHLDISQKDIQQAVQAMKEVLATDLNRVAASESESY</sequence>
<dbReference type="GO" id="GO:0006545">
    <property type="term" value="P:glycine biosynthetic process"/>
    <property type="evidence" value="ECO:0007669"/>
    <property type="project" value="TreeGrafter"/>
</dbReference>
<evidence type="ECO:0000256" key="2">
    <source>
        <dbReference type="ARBA" id="ARBA00006966"/>
    </source>
</evidence>
<evidence type="ECO:0000256" key="1">
    <source>
        <dbReference type="ARBA" id="ARBA00001933"/>
    </source>
</evidence>
<reference evidence="6" key="1">
    <citation type="submission" date="2018-06" db="EMBL/GenBank/DDBJ databases">
        <authorList>
            <person name="Zhirakovskaya E."/>
        </authorList>
    </citation>
    <scope>NUCLEOTIDE SEQUENCE</scope>
</reference>
<dbReference type="InterPro" id="IPR015421">
    <property type="entry name" value="PyrdxlP-dep_Trfase_major"/>
</dbReference>
<dbReference type="PANTHER" id="PTHR48097">
    <property type="entry name" value="L-THREONINE ALDOLASE-RELATED"/>
    <property type="match status" value="1"/>
</dbReference>
<dbReference type="NCBIfam" id="NF041359">
    <property type="entry name" value="GntG_guanitoxin"/>
    <property type="match status" value="1"/>
</dbReference>
<evidence type="ECO:0000256" key="4">
    <source>
        <dbReference type="ARBA" id="ARBA00023239"/>
    </source>
</evidence>
<dbReference type="PIRSF" id="PIRSF017617">
    <property type="entry name" value="Thr_aldolase"/>
    <property type="match status" value="1"/>
</dbReference>
<comment type="cofactor">
    <cofactor evidence="1">
        <name>pyridoxal 5'-phosphate</name>
        <dbReference type="ChEBI" id="CHEBI:597326"/>
    </cofactor>
</comment>
<evidence type="ECO:0000313" key="6">
    <source>
        <dbReference type="EMBL" id="VAX39967.1"/>
    </source>
</evidence>
<dbReference type="FunFam" id="3.40.640.10:FF:000030">
    <property type="entry name" value="Low-specificity L-threonine aldolase"/>
    <property type="match status" value="1"/>
</dbReference>
<dbReference type="SUPFAM" id="SSF53383">
    <property type="entry name" value="PLP-dependent transferases"/>
    <property type="match status" value="1"/>
</dbReference>
<comment type="similarity">
    <text evidence="2">Belongs to the threonine aldolase family.</text>
</comment>
<dbReference type="GO" id="GO:0006567">
    <property type="term" value="P:L-threonine catabolic process"/>
    <property type="evidence" value="ECO:0007669"/>
    <property type="project" value="TreeGrafter"/>
</dbReference>
<keyword evidence="3" id="KW-0663">Pyridoxal phosphate</keyword>
<dbReference type="PANTHER" id="PTHR48097:SF9">
    <property type="entry name" value="L-THREONINE ALDOLASE"/>
    <property type="match status" value="1"/>
</dbReference>